<evidence type="ECO:0000313" key="1">
    <source>
        <dbReference type="EMBL" id="TVO57542.1"/>
    </source>
</evidence>
<sequence length="188" mass="20477">MTDPKIENEIQAKGLTAPRITPADIEANIASEHYFTAYGGAKYGCVIRDEPANSEALKLLTFCVLVLCNGFTVTGESACVSPENFDAALGRKIARQNAFAKIWPLMGYALRDRLASPLFAIDTASAGVSVVQESEAKLAAIVREFVEKQRVSCPEATCDDRVYEEAPGLVEALCNVVGYYRYPDDEEV</sequence>
<gene>
    <name evidence="1" type="ORF">FHP91_07650</name>
</gene>
<dbReference type="Pfam" id="PF13876">
    <property type="entry name" value="Phage_gp49_66"/>
    <property type="match status" value="1"/>
</dbReference>
<name>A0A557QX99_9RHOO</name>
<reference evidence="1 2" key="1">
    <citation type="submission" date="2019-07" db="EMBL/GenBank/DDBJ databases">
        <title>The pathways for chlorine oxyanion respiration interact through the shared metabolite chlorate.</title>
        <authorList>
            <person name="Barnum T.P."/>
            <person name="Cheng Y."/>
            <person name="Hill K.A."/>
            <person name="Lucas L.N."/>
            <person name="Carlson H.K."/>
            <person name="Coates J.D."/>
        </authorList>
    </citation>
    <scope>NUCLEOTIDE SEQUENCE [LARGE SCALE GENOMIC DNA]</scope>
    <source>
        <strain evidence="1 2">SFB-3</strain>
    </source>
</reference>
<dbReference type="Proteomes" id="UP000319502">
    <property type="component" value="Unassembled WGS sequence"/>
</dbReference>
<evidence type="ECO:0008006" key="3">
    <source>
        <dbReference type="Google" id="ProtNLM"/>
    </source>
</evidence>
<dbReference type="AlphaFoldDB" id="A0A557QX99"/>
<keyword evidence="2" id="KW-1185">Reference proteome</keyword>
<dbReference type="OrthoDB" id="5688154at2"/>
<organism evidence="1 2">
    <name type="scientific">Denitromonas halophila</name>
    <dbReference type="NCBI Taxonomy" id="1629404"/>
    <lineage>
        <taxon>Bacteria</taxon>
        <taxon>Pseudomonadati</taxon>
        <taxon>Pseudomonadota</taxon>
        <taxon>Betaproteobacteria</taxon>
        <taxon>Rhodocyclales</taxon>
        <taxon>Zoogloeaceae</taxon>
        <taxon>Denitromonas</taxon>
    </lineage>
</organism>
<dbReference type="InterPro" id="IPR025915">
    <property type="entry name" value="Phage_gp49_66"/>
</dbReference>
<comment type="caution">
    <text evidence="1">The sequence shown here is derived from an EMBL/GenBank/DDBJ whole genome shotgun (WGS) entry which is preliminary data.</text>
</comment>
<dbReference type="RefSeq" id="WP_144309015.1">
    <property type="nucleotide sequence ID" value="NZ_VMNK01000006.1"/>
</dbReference>
<dbReference type="EMBL" id="VMNK01000006">
    <property type="protein sequence ID" value="TVO57542.1"/>
    <property type="molecule type" value="Genomic_DNA"/>
</dbReference>
<accession>A0A557QX99</accession>
<evidence type="ECO:0000313" key="2">
    <source>
        <dbReference type="Proteomes" id="UP000319502"/>
    </source>
</evidence>
<protein>
    <recommendedName>
        <fullName evidence="3">Phage protein</fullName>
    </recommendedName>
</protein>
<proteinExistence type="predicted"/>